<dbReference type="SUPFAM" id="SSF53822">
    <property type="entry name" value="Periplasmic binding protein-like I"/>
    <property type="match status" value="1"/>
</dbReference>
<reference evidence="1" key="1">
    <citation type="submission" date="2020-05" db="UniProtKB">
        <authorList>
            <consortium name="EnsemblMetazoa"/>
        </authorList>
    </citation>
    <scope>IDENTIFICATION</scope>
    <source>
        <strain evidence="1">BB02</strain>
    </source>
</reference>
<dbReference type="Proteomes" id="UP000076420">
    <property type="component" value="Unassembled WGS sequence"/>
</dbReference>
<evidence type="ECO:0000313" key="1">
    <source>
        <dbReference type="EnsemblMetazoa" id="BGLB036063-PA"/>
    </source>
</evidence>
<proteinExistence type="predicted"/>
<dbReference type="EnsemblMetazoa" id="BGLB036063-RA">
    <property type="protein sequence ID" value="BGLB036063-PA"/>
    <property type="gene ID" value="BGLB036063"/>
</dbReference>
<evidence type="ECO:0000313" key="2">
    <source>
        <dbReference type="Proteomes" id="UP000076420"/>
    </source>
</evidence>
<gene>
    <name evidence="1" type="primary">106053591</name>
</gene>
<evidence type="ECO:0008006" key="3">
    <source>
        <dbReference type="Google" id="ProtNLM"/>
    </source>
</evidence>
<sequence length="83" mass="8981">MASSIGPFALAIENVTNLGLLHNYAVNITWEDSACDPKYAAGNLVATMLIHNIDVIFGPPCTKGKLFFYSSSIQVTSSWNKDS</sequence>
<protein>
    <recommendedName>
        <fullName evidence="3">Receptor ligand binding region domain-containing protein</fullName>
    </recommendedName>
</protein>
<dbReference type="InterPro" id="IPR028082">
    <property type="entry name" value="Peripla_BP_I"/>
</dbReference>
<dbReference type="VEuPathDB" id="VectorBase:BGLB036063"/>
<accession>A0A2C9LXP6</accession>
<name>A0A2C9LXP6_BIOGL</name>
<dbReference type="AlphaFoldDB" id="A0A2C9LXP6"/>
<organism evidence="1 2">
    <name type="scientific">Biomphalaria glabrata</name>
    <name type="common">Bloodfluke planorb</name>
    <name type="synonym">Freshwater snail</name>
    <dbReference type="NCBI Taxonomy" id="6526"/>
    <lineage>
        <taxon>Eukaryota</taxon>
        <taxon>Metazoa</taxon>
        <taxon>Spiralia</taxon>
        <taxon>Lophotrochozoa</taxon>
        <taxon>Mollusca</taxon>
        <taxon>Gastropoda</taxon>
        <taxon>Heterobranchia</taxon>
        <taxon>Euthyneura</taxon>
        <taxon>Panpulmonata</taxon>
        <taxon>Hygrophila</taxon>
        <taxon>Lymnaeoidea</taxon>
        <taxon>Planorbidae</taxon>
        <taxon>Biomphalaria</taxon>
    </lineage>
</organism>
<dbReference type="Gene3D" id="3.40.50.2300">
    <property type="match status" value="1"/>
</dbReference>
<dbReference type="KEGG" id="bgt:106053591"/>
<dbReference type="VEuPathDB" id="VectorBase:BGLAX_030613"/>